<dbReference type="PANTHER" id="PTHR35145:SF1">
    <property type="entry name" value="CYTOPLASMIC PROTEIN"/>
    <property type="match status" value="1"/>
</dbReference>
<protein>
    <submittedName>
        <fullName evidence="1">Putative DNA-binding protein (MmcQ/YjbR family)</fullName>
    </submittedName>
</protein>
<proteinExistence type="predicted"/>
<name>A0A318G1T2_KLEOX</name>
<dbReference type="GO" id="GO:0003677">
    <property type="term" value="F:DNA binding"/>
    <property type="evidence" value="ECO:0007669"/>
    <property type="project" value="UniProtKB-KW"/>
</dbReference>
<accession>A0A318G1T2</accession>
<dbReference type="PANTHER" id="PTHR35145">
    <property type="entry name" value="CYTOPLASMIC PROTEIN-RELATED"/>
    <property type="match status" value="1"/>
</dbReference>
<organism evidence="1 2">
    <name type="scientific">Klebsiella oxytoca</name>
    <dbReference type="NCBI Taxonomy" id="571"/>
    <lineage>
        <taxon>Bacteria</taxon>
        <taxon>Pseudomonadati</taxon>
        <taxon>Pseudomonadota</taxon>
        <taxon>Gammaproteobacteria</taxon>
        <taxon>Enterobacterales</taxon>
        <taxon>Enterobacteriaceae</taxon>
        <taxon>Klebsiella/Raoultella group</taxon>
        <taxon>Klebsiella</taxon>
    </lineage>
</organism>
<evidence type="ECO:0000313" key="2">
    <source>
        <dbReference type="Proteomes" id="UP000247485"/>
    </source>
</evidence>
<gene>
    <name evidence="1" type="ORF">DET57_104107</name>
</gene>
<dbReference type="RefSeq" id="WP_110273213.1">
    <property type="nucleotide sequence ID" value="NZ_QJJG01000004.1"/>
</dbReference>
<evidence type="ECO:0000313" key="1">
    <source>
        <dbReference type="EMBL" id="PXW47049.1"/>
    </source>
</evidence>
<comment type="caution">
    <text evidence="1">The sequence shown here is derived from an EMBL/GenBank/DDBJ whole genome shotgun (WGS) entry which is preliminary data.</text>
</comment>
<reference evidence="1 2" key="1">
    <citation type="submission" date="2018-05" db="EMBL/GenBank/DDBJ databases">
        <title>Freshwater and sediment microbial communities from various areas in North America, analyzing microbe dynamics in response to fracking.</title>
        <authorList>
            <person name="Lamendella R."/>
        </authorList>
    </citation>
    <scope>NUCLEOTIDE SEQUENCE [LARGE SCALE GENOMIC DNA]</scope>
    <source>
        <strain evidence="1 2">67</strain>
    </source>
</reference>
<dbReference type="NCBIfam" id="NF007603">
    <property type="entry name" value="PRK10250.1"/>
    <property type="match status" value="1"/>
</dbReference>
<dbReference type="InterPro" id="IPR007351">
    <property type="entry name" value="YjbR"/>
</dbReference>
<sequence length="122" mass="14105">MDHLSLHRQAHRIALELPFIEHCWPFGPECDVFKVGGRIFMLTMTAHGRALVNLKCDPQKSLLHQEIYRSIEPGYHMNKKHWISVVPGEDINEGLLAELINDSWNLIVDTLSKKEQQRLRPG</sequence>
<dbReference type="Gene3D" id="3.90.1150.30">
    <property type="match status" value="1"/>
</dbReference>
<dbReference type="Proteomes" id="UP000247485">
    <property type="component" value="Unassembled WGS sequence"/>
</dbReference>
<dbReference type="SUPFAM" id="SSF142906">
    <property type="entry name" value="YjbR-like"/>
    <property type="match status" value="1"/>
</dbReference>
<dbReference type="AlphaFoldDB" id="A0A318G1T2"/>
<dbReference type="EMBL" id="QJJG01000004">
    <property type="protein sequence ID" value="PXW47049.1"/>
    <property type="molecule type" value="Genomic_DNA"/>
</dbReference>
<keyword evidence="1" id="KW-0238">DNA-binding</keyword>
<dbReference type="InterPro" id="IPR058532">
    <property type="entry name" value="YjbR/MT2646/Rv2570-like"/>
</dbReference>
<dbReference type="Pfam" id="PF04237">
    <property type="entry name" value="YjbR"/>
    <property type="match status" value="1"/>
</dbReference>
<dbReference type="InterPro" id="IPR038056">
    <property type="entry name" value="YjbR-like_sf"/>
</dbReference>